<dbReference type="PANTHER" id="PTHR43798:SF5">
    <property type="entry name" value="MONOACYLGLYCEROL LIPASE ABHD6"/>
    <property type="match status" value="1"/>
</dbReference>
<feature type="domain" description="AB hydrolase-1" evidence="1">
    <location>
        <begin position="20"/>
        <end position="247"/>
    </location>
</feature>
<dbReference type="GO" id="GO:0046464">
    <property type="term" value="P:acylglycerol catabolic process"/>
    <property type="evidence" value="ECO:0007669"/>
    <property type="project" value="TreeGrafter"/>
</dbReference>
<evidence type="ECO:0000313" key="3">
    <source>
        <dbReference type="Proteomes" id="UP000198386"/>
    </source>
</evidence>
<proteinExistence type="predicted"/>
<dbReference type="PANTHER" id="PTHR43798">
    <property type="entry name" value="MONOACYLGLYCEROL LIPASE"/>
    <property type="match status" value="1"/>
</dbReference>
<dbReference type="Gene3D" id="3.40.50.1820">
    <property type="entry name" value="alpha/beta hydrolase"/>
    <property type="match status" value="1"/>
</dbReference>
<dbReference type="InterPro" id="IPR000073">
    <property type="entry name" value="AB_hydrolase_1"/>
</dbReference>
<keyword evidence="3" id="KW-1185">Reference proteome</keyword>
<protein>
    <submittedName>
        <fullName evidence="2">Pimeloyl-ACP methyl ester carboxylesterase</fullName>
    </submittedName>
</protein>
<dbReference type="Pfam" id="PF12697">
    <property type="entry name" value="Abhydrolase_6"/>
    <property type="match status" value="1"/>
</dbReference>
<evidence type="ECO:0000313" key="2">
    <source>
        <dbReference type="EMBL" id="SNS01631.1"/>
    </source>
</evidence>
<name>A0A239B1X9_9ACTN</name>
<dbReference type="AlphaFoldDB" id="A0A239B1X9"/>
<reference evidence="3" key="1">
    <citation type="submission" date="2017-06" db="EMBL/GenBank/DDBJ databases">
        <authorList>
            <person name="Varghese N."/>
            <person name="Submissions S."/>
        </authorList>
    </citation>
    <scope>NUCLEOTIDE SEQUENCE [LARGE SCALE GENOMIC DNA]</scope>
    <source>
        <strain evidence="3">DSM 45423</strain>
    </source>
</reference>
<dbReference type="Proteomes" id="UP000198386">
    <property type="component" value="Unassembled WGS sequence"/>
</dbReference>
<dbReference type="GO" id="GO:0016020">
    <property type="term" value="C:membrane"/>
    <property type="evidence" value="ECO:0007669"/>
    <property type="project" value="TreeGrafter"/>
</dbReference>
<sequence length="256" mass="26296">MSSTRAGITYRSGGSGGDLLLLLHGLGATGAVWDRLLPLVERSWAGSWAVPDLRGHGRSLAEPPYGYAAHAADVASLAAEAGAARVTVLGHSFGGVVGAVLAGGWYGVEVARVVAVGVKIEWTPEEEAGARRLASRPPQVFATREEAAERHLRLAGLTGLVDPSSGVAAAGVREVDGGWTPALDPRAFGAVGPPVEEVLRRSVAPLRLAAGSADPMVGLPAMRRVDPDAVVIEGAGHNAHWEAPDAVWSLLSPSAP</sequence>
<dbReference type="EMBL" id="FZOH01000002">
    <property type="protein sequence ID" value="SNS01631.1"/>
    <property type="molecule type" value="Genomic_DNA"/>
</dbReference>
<dbReference type="SUPFAM" id="SSF53474">
    <property type="entry name" value="alpha/beta-Hydrolases"/>
    <property type="match status" value="1"/>
</dbReference>
<dbReference type="GO" id="GO:0047372">
    <property type="term" value="F:monoacylglycerol lipase activity"/>
    <property type="evidence" value="ECO:0007669"/>
    <property type="project" value="TreeGrafter"/>
</dbReference>
<dbReference type="RefSeq" id="WP_217897173.1">
    <property type="nucleotide sequence ID" value="NZ_FZOH01000002.1"/>
</dbReference>
<organism evidence="2 3">
    <name type="scientific">Geodermatophilus saharensis</name>
    <dbReference type="NCBI Taxonomy" id="1137994"/>
    <lineage>
        <taxon>Bacteria</taxon>
        <taxon>Bacillati</taxon>
        <taxon>Actinomycetota</taxon>
        <taxon>Actinomycetes</taxon>
        <taxon>Geodermatophilales</taxon>
        <taxon>Geodermatophilaceae</taxon>
        <taxon>Geodermatophilus</taxon>
    </lineage>
</organism>
<gene>
    <name evidence="2" type="ORF">SAMN04488107_0858</name>
</gene>
<evidence type="ECO:0000259" key="1">
    <source>
        <dbReference type="Pfam" id="PF12697"/>
    </source>
</evidence>
<dbReference type="InterPro" id="IPR050266">
    <property type="entry name" value="AB_hydrolase_sf"/>
</dbReference>
<dbReference type="InterPro" id="IPR029058">
    <property type="entry name" value="AB_hydrolase_fold"/>
</dbReference>
<accession>A0A239B1X9</accession>